<organism evidence="1">
    <name type="scientific">Dulem virus 37</name>
    <dbReference type="NCBI Taxonomy" id="3145755"/>
    <lineage>
        <taxon>Viruses</taxon>
        <taxon>Duplodnaviria</taxon>
        <taxon>Heunggongvirae</taxon>
        <taxon>Uroviricota</taxon>
        <taxon>Caudoviricetes</taxon>
    </lineage>
</organism>
<protein>
    <submittedName>
        <fullName evidence="1">Uncharacterized protein</fullName>
    </submittedName>
</protein>
<proteinExistence type="predicted"/>
<dbReference type="EMBL" id="PP511443">
    <property type="protein sequence ID" value="XCD04280.1"/>
    <property type="molecule type" value="Genomic_DNA"/>
</dbReference>
<accession>A0AAU8AWK5</accession>
<reference evidence="1" key="1">
    <citation type="submission" date="2024-03" db="EMBL/GenBank/DDBJ databases">
        <title>Diverse circular DNA viruses in blood, oral, and fecal samples of captive lemurs.</title>
        <authorList>
            <person name="Paietta E.N."/>
            <person name="Kraberger S."/>
            <person name="Lund M.C."/>
            <person name="Custer J.M."/>
            <person name="Vargas K.M."/>
            <person name="Ehmke E.E."/>
            <person name="Yoder A.D."/>
            <person name="Varsani A."/>
        </authorList>
    </citation>
    <scope>NUCLEOTIDE SEQUENCE</scope>
    <source>
        <strain evidence="1">Duke_22FF_208</strain>
    </source>
</reference>
<sequence>MQIMSQDHKRLVNSEYVSQFYVEETESGVKLIAAADVDILLGTYDKPEHAKRALNFISVCMVDEDAQGKITQTPTREDMALSEKLLNDNARPTGPESLRALFESVMSSGRGGDRKF</sequence>
<name>A0AAU8AWK5_9CAUD</name>
<evidence type="ECO:0000313" key="1">
    <source>
        <dbReference type="EMBL" id="XCD04280.1"/>
    </source>
</evidence>